<keyword evidence="2" id="KW-0479">Metal-binding</keyword>
<dbReference type="GO" id="GO:0046872">
    <property type="term" value="F:metal ion binding"/>
    <property type="evidence" value="ECO:0007669"/>
    <property type="project" value="UniProtKB-KW"/>
</dbReference>
<sequence>MYWSDGTGTWKPQPHSRICSRHFVGNKKSDESNSPSYNPSIFPPGYKKKTAAIDCQGRYERLSKRRAEKFSSTIQVGQEESNQAYGGRATDAFITVDSGLLSLLDPGDVVLADKGFPGVRVDAAEADGILVVPPFASGGNFTAEEMAETYNIASVRIHVERMIQRVKNFINVNIRLPIELHDHVDQVMHVICVLANLQSSIFKQCEY</sequence>
<dbReference type="Pfam" id="PF13359">
    <property type="entry name" value="DDE_Tnp_4"/>
    <property type="match status" value="1"/>
</dbReference>
<feature type="domain" description="DDE Tnp4" evidence="3">
    <location>
        <begin position="82"/>
        <end position="196"/>
    </location>
</feature>
<name>A0A9J6GVV4_HAELO</name>
<evidence type="ECO:0000313" key="4">
    <source>
        <dbReference type="EMBL" id="KAH9378551.1"/>
    </source>
</evidence>
<keyword evidence="5" id="KW-1185">Reference proteome</keyword>
<dbReference type="VEuPathDB" id="VectorBase:HLOH_065523"/>
<dbReference type="Proteomes" id="UP000821853">
    <property type="component" value="Unassembled WGS sequence"/>
</dbReference>
<accession>A0A9J6GVV4</accession>
<gene>
    <name evidence="4" type="ORF">HPB48_009851</name>
</gene>
<dbReference type="InterPro" id="IPR027806">
    <property type="entry name" value="HARBI1_dom"/>
</dbReference>
<comment type="caution">
    <text evidence="4">The sequence shown here is derived from an EMBL/GenBank/DDBJ whole genome shotgun (WGS) entry which is preliminary data.</text>
</comment>
<evidence type="ECO:0000256" key="2">
    <source>
        <dbReference type="ARBA" id="ARBA00022723"/>
    </source>
</evidence>
<dbReference type="AlphaFoldDB" id="A0A9J6GVV4"/>
<organism evidence="4 5">
    <name type="scientific">Haemaphysalis longicornis</name>
    <name type="common">Bush tick</name>
    <dbReference type="NCBI Taxonomy" id="44386"/>
    <lineage>
        <taxon>Eukaryota</taxon>
        <taxon>Metazoa</taxon>
        <taxon>Ecdysozoa</taxon>
        <taxon>Arthropoda</taxon>
        <taxon>Chelicerata</taxon>
        <taxon>Arachnida</taxon>
        <taxon>Acari</taxon>
        <taxon>Parasitiformes</taxon>
        <taxon>Ixodida</taxon>
        <taxon>Ixodoidea</taxon>
        <taxon>Ixodidae</taxon>
        <taxon>Haemaphysalinae</taxon>
        <taxon>Haemaphysalis</taxon>
    </lineage>
</organism>
<reference evidence="4 5" key="1">
    <citation type="journal article" date="2020" name="Cell">
        <title>Large-Scale Comparative Analyses of Tick Genomes Elucidate Their Genetic Diversity and Vector Capacities.</title>
        <authorList>
            <consortium name="Tick Genome and Microbiome Consortium (TIGMIC)"/>
            <person name="Jia N."/>
            <person name="Wang J."/>
            <person name="Shi W."/>
            <person name="Du L."/>
            <person name="Sun Y."/>
            <person name="Zhan W."/>
            <person name="Jiang J.F."/>
            <person name="Wang Q."/>
            <person name="Zhang B."/>
            <person name="Ji P."/>
            <person name="Bell-Sakyi L."/>
            <person name="Cui X.M."/>
            <person name="Yuan T.T."/>
            <person name="Jiang B.G."/>
            <person name="Yang W.F."/>
            <person name="Lam T.T."/>
            <person name="Chang Q.C."/>
            <person name="Ding S.J."/>
            <person name="Wang X.J."/>
            <person name="Zhu J.G."/>
            <person name="Ruan X.D."/>
            <person name="Zhao L."/>
            <person name="Wei J.T."/>
            <person name="Ye R.Z."/>
            <person name="Que T.C."/>
            <person name="Du C.H."/>
            <person name="Zhou Y.H."/>
            <person name="Cheng J.X."/>
            <person name="Dai P.F."/>
            <person name="Guo W.B."/>
            <person name="Han X.H."/>
            <person name="Huang E.J."/>
            <person name="Li L.F."/>
            <person name="Wei W."/>
            <person name="Gao Y.C."/>
            <person name="Liu J.Z."/>
            <person name="Shao H.Z."/>
            <person name="Wang X."/>
            <person name="Wang C.C."/>
            <person name="Yang T.C."/>
            <person name="Huo Q.B."/>
            <person name="Li W."/>
            <person name="Chen H.Y."/>
            <person name="Chen S.E."/>
            <person name="Zhou L.G."/>
            <person name="Ni X.B."/>
            <person name="Tian J.H."/>
            <person name="Sheng Y."/>
            <person name="Liu T."/>
            <person name="Pan Y.S."/>
            <person name="Xia L.Y."/>
            <person name="Li J."/>
            <person name="Zhao F."/>
            <person name="Cao W.C."/>
        </authorList>
    </citation>
    <scope>NUCLEOTIDE SEQUENCE [LARGE SCALE GENOMIC DNA]</scope>
    <source>
        <strain evidence="4">HaeL-2018</strain>
    </source>
</reference>
<dbReference type="PANTHER" id="PTHR23080">
    <property type="entry name" value="THAP DOMAIN PROTEIN"/>
    <property type="match status" value="1"/>
</dbReference>
<evidence type="ECO:0000313" key="5">
    <source>
        <dbReference type="Proteomes" id="UP000821853"/>
    </source>
</evidence>
<dbReference type="OrthoDB" id="6434106at2759"/>
<proteinExistence type="predicted"/>
<dbReference type="PANTHER" id="PTHR23080:SF143">
    <property type="entry name" value="SI:DKEY-56D12.4"/>
    <property type="match status" value="1"/>
</dbReference>
<comment type="cofactor">
    <cofactor evidence="1">
        <name>a divalent metal cation</name>
        <dbReference type="ChEBI" id="CHEBI:60240"/>
    </cofactor>
</comment>
<evidence type="ECO:0000259" key="3">
    <source>
        <dbReference type="Pfam" id="PF13359"/>
    </source>
</evidence>
<dbReference type="EMBL" id="JABSTR010000009">
    <property type="protein sequence ID" value="KAH9378551.1"/>
    <property type="molecule type" value="Genomic_DNA"/>
</dbReference>
<protein>
    <recommendedName>
        <fullName evidence="3">DDE Tnp4 domain-containing protein</fullName>
    </recommendedName>
</protein>
<evidence type="ECO:0000256" key="1">
    <source>
        <dbReference type="ARBA" id="ARBA00001968"/>
    </source>
</evidence>